<evidence type="ECO:0000313" key="2">
    <source>
        <dbReference type="Proteomes" id="UP000324222"/>
    </source>
</evidence>
<name>A0A5B7DX26_PORTR</name>
<proteinExistence type="predicted"/>
<sequence length="33" mass="3484">MPILGSCCICVDLKVGTKIIGILNLVSTSHLLE</sequence>
<evidence type="ECO:0000313" key="1">
    <source>
        <dbReference type="EMBL" id="MPC26251.1"/>
    </source>
</evidence>
<reference evidence="1 2" key="1">
    <citation type="submission" date="2019-05" db="EMBL/GenBank/DDBJ databases">
        <title>Another draft genome of Portunus trituberculatus and its Hox gene families provides insights of decapod evolution.</title>
        <authorList>
            <person name="Jeong J.-H."/>
            <person name="Song I."/>
            <person name="Kim S."/>
            <person name="Choi T."/>
            <person name="Kim D."/>
            <person name="Ryu S."/>
            <person name="Kim W."/>
        </authorList>
    </citation>
    <scope>NUCLEOTIDE SEQUENCE [LARGE SCALE GENOMIC DNA]</scope>
    <source>
        <tissue evidence="1">Muscle</tissue>
    </source>
</reference>
<protein>
    <submittedName>
        <fullName evidence="1">Uncharacterized protein</fullName>
    </submittedName>
</protein>
<comment type="caution">
    <text evidence="1">The sequence shown here is derived from an EMBL/GenBank/DDBJ whole genome shotgun (WGS) entry which is preliminary data.</text>
</comment>
<accession>A0A5B7DX26</accession>
<dbReference type="Proteomes" id="UP000324222">
    <property type="component" value="Unassembled WGS sequence"/>
</dbReference>
<dbReference type="AlphaFoldDB" id="A0A5B7DX26"/>
<dbReference type="EMBL" id="VSRR010001576">
    <property type="protein sequence ID" value="MPC26251.1"/>
    <property type="molecule type" value="Genomic_DNA"/>
</dbReference>
<keyword evidence="2" id="KW-1185">Reference proteome</keyword>
<gene>
    <name evidence="1" type="ORF">E2C01_019386</name>
</gene>
<organism evidence="1 2">
    <name type="scientific">Portunus trituberculatus</name>
    <name type="common">Swimming crab</name>
    <name type="synonym">Neptunus trituberculatus</name>
    <dbReference type="NCBI Taxonomy" id="210409"/>
    <lineage>
        <taxon>Eukaryota</taxon>
        <taxon>Metazoa</taxon>
        <taxon>Ecdysozoa</taxon>
        <taxon>Arthropoda</taxon>
        <taxon>Crustacea</taxon>
        <taxon>Multicrustacea</taxon>
        <taxon>Malacostraca</taxon>
        <taxon>Eumalacostraca</taxon>
        <taxon>Eucarida</taxon>
        <taxon>Decapoda</taxon>
        <taxon>Pleocyemata</taxon>
        <taxon>Brachyura</taxon>
        <taxon>Eubrachyura</taxon>
        <taxon>Portunoidea</taxon>
        <taxon>Portunidae</taxon>
        <taxon>Portuninae</taxon>
        <taxon>Portunus</taxon>
    </lineage>
</organism>